<gene>
    <name evidence="3" type="ORF">AOG54_03115</name>
    <name evidence="2" type="ORF">SE19_03555</name>
</gene>
<evidence type="ECO:0000313" key="4">
    <source>
        <dbReference type="Proteomes" id="UP000050320"/>
    </source>
</evidence>
<reference evidence="3 4" key="2">
    <citation type="submission" date="2015-09" db="EMBL/GenBank/DDBJ databases">
        <title>Heavy metals and arsenic resistance mechanisms in polyextremophilic archaea of the family Ferroplasmaceae.</title>
        <authorList>
            <person name="Bulaev A.G."/>
            <person name="Kanygina A.V."/>
        </authorList>
    </citation>
    <scope>NUCLEOTIDE SEQUENCE [LARGE SCALE GENOMIC DNA]</scope>
    <source>
        <strain evidence="3 4">VT</strain>
    </source>
</reference>
<protein>
    <submittedName>
        <fullName evidence="3">Uncharacterized protein</fullName>
    </submittedName>
</protein>
<comment type="caution">
    <text evidence="3">The sequence shown here is derived from an EMBL/GenBank/DDBJ whole genome shotgun (WGS) entry which is preliminary data.</text>
</comment>
<evidence type="ECO:0000313" key="5">
    <source>
        <dbReference type="Proteomes" id="UP000050515"/>
    </source>
</evidence>
<dbReference type="EMBL" id="LKBG01000134">
    <property type="protein sequence ID" value="KQB35373.1"/>
    <property type="molecule type" value="Genomic_DNA"/>
</dbReference>
<dbReference type="AlphaFoldDB" id="A0A0Q0XK28"/>
<evidence type="ECO:0000313" key="3">
    <source>
        <dbReference type="EMBL" id="KQB35373.1"/>
    </source>
</evidence>
<name>A0A0Q0XK28_9ARCH</name>
<keyword evidence="1" id="KW-1133">Transmembrane helix</keyword>
<feature type="transmembrane region" description="Helical" evidence="1">
    <location>
        <begin position="28"/>
        <end position="45"/>
    </location>
</feature>
<accession>A0A0Q0XK28</accession>
<evidence type="ECO:0000313" key="2">
    <source>
        <dbReference type="EMBL" id="KPV46876.1"/>
    </source>
</evidence>
<dbReference type="Proteomes" id="UP000050515">
    <property type="component" value="Unassembled WGS sequence"/>
</dbReference>
<organism evidence="3 4">
    <name type="scientific">Acidiplasma aeolicum</name>
    <dbReference type="NCBI Taxonomy" id="507754"/>
    <lineage>
        <taxon>Archaea</taxon>
        <taxon>Methanobacteriati</taxon>
        <taxon>Thermoplasmatota</taxon>
        <taxon>Thermoplasmata</taxon>
        <taxon>Thermoplasmatales</taxon>
        <taxon>Ferroplasmaceae</taxon>
        <taxon>Acidiplasma</taxon>
    </lineage>
</organism>
<proteinExistence type="predicted"/>
<dbReference type="Proteomes" id="UP000050320">
    <property type="component" value="Unassembled WGS sequence"/>
</dbReference>
<evidence type="ECO:0000256" key="1">
    <source>
        <dbReference type="SAM" id="Phobius"/>
    </source>
</evidence>
<keyword evidence="1" id="KW-0472">Membrane</keyword>
<keyword evidence="4" id="KW-1185">Reference proteome</keyword>
<dbReference type="EMBL" id="LJCQ01000169">
    <property type="protein sequence ID" value="KPV46876.1"/>
    <property type="molecule type" value="Genomic_DNA"/>
</dbReference>
<sequence>MYLLSSSGPLPAAFSGTFMSSGLIDDTIIIFFLALVIATLSLFSPPAEFKGPKFMVNFPFSSLP</sequence>
<reference evidence="2 5" key="1">
    <citation type="submission" date="2015-09" db="EMBL/GenBank/DDBJ databases">
        <title>Draft genome sequence of Acidiplasma aeolicum DSM 18409.</title>
        <authorList>
            <person name="Hemp J."/>
        </authorList>
    </citation>
    <scope>NUCLEOTIDE SEQUENCE [LARGE SCALE GENOMIC DNA]</scope>
    <source>
        <strain evidence="2 5">V</strain>
    </source>
</reference>
<keyword evidence="1" id="KW-0812">Transmembrane</keyword>